<dbReference type="EnsemblMetazoa" id="CLYHEMT003998.1">
    <property type="protein sequence ID" value="CLYHEMP003998.1"/>
    <property type="gene ID" value="CLYHEMG003998"/>
</dbReference>
<feature type="coiled-coil region" evidence="1">
    <location>
        <begin position="451"/>
        <end position="496"/>
    </location>
</feature>
<feature type="compositionally biased region" description="Basic and acidic residues" evidence="2">
    <location>
        <begin position="215"/>
        <end position="238"/>
    </location>
</feature>
<dbReference type="Pfam" id="PF04326">
    <property type="entry name" value="SLFN_AlbA_2"/>
    <property type="match status" value="1"/>
</dbReference>
<evidence type="ECO:0000313" key="4">
    <source>
        <dbReference type="EnsemblMetazoa" id="CLYHEMP003998.1"/>
    </source>
</evidence>
<feature type="region of interest" description="Disordered" evidence="2">
    <location>
        <begin position="1"/>
        <end position="40"/>
    </location>
</feature>
<evidence type="ECO:0000259" key="3">
    <source>
        <dbReference type="Pfam" id="PF04326"/>
    </source>
</evidence>
<dbReference type="GeneID" id="136810412"/>
<dbReference type="InterPro" id="IPR038461">
    <property type="entry name" value="Schlafen_AlbA_2_dom_sf"/>
</dbReference>
<dbReference type="Gene3D" id="3.30.950.30">
    <property type="entry name" value="Schlafen, AAA domain"/>
    <property type="match status" value="1"/>
</dbReference>
<keyword evidence="1" id="KW-0175">Coiled coil</keyword>
<dbReference type="InterPro" id="IPR007421">
    <property type="entry name" value="Schlafen_AlbA_2_dom"/>
</dbReference>
<proteinExistence type="predicted"/>
<feature type="region of interest" description="Disordered" evidence="2">
    <location>
        <begin position="215"/>
        <end position="241"/>
    </location>
</feature>
<dbReference type="PANTHER" id="PTHR12155:SF48">
    <property type="entry name" value="RRM DOMAIN-CONTAINING PROTEIN"/>
    <property type="match status" value="1"/>
</dbReference>
<dbReference type="AlphaFoldDB" id="A0A7M5UTN2"/>
<evidence type="ECO:0000256" key="2">
    <source>
        <dbReference type="SAM" id="MobiDB-lite"/>
    </source>
</evidence>
<evidence type="ECO:0000256" key="1">
    <source>
        <dbReference type="SAM" id="Coils"/>
    </source>
</evidence>
<organism evidence="4 5">
    <name type="scientific">Clytia hemisphaerica</name>
    <dbReference type="NCBI Taxonomy" id="252671"/>
    <lineage>
        <taxon>Eukaryota</taxon>
        <taxon>Metazoa</taxon>
        <taxon>Cnidaria</taxon>
        <taxon>Hydrozoa</taxon>
        <taxon>Hydroidolina</taxon>
        <taxon>Leptothecata</taxon>
        <taxon>Obeliida</taxon>
        <taxon>Clytiidae</taxon>
        <taxon>Clytia</taxon>
    </lineage>
</organism>
<accession>A0A7M5UTN2</accession>
<protein>
    <recommendedName>
        <fullName evidence="3">Schlafen AlbA-2 domain-containing protein</fullName>
    </recommendedName>
</protein>
<name>A0A7M5UTN2_9CNID</name>
<reference evidence="4" key="1">
    <citation type="submission" date="2021-01" db="UniProtKB">
        <authorList>
            <consortium name="EnsemblMetazoa"/>
        </authorList>
    </citation>
    <scope>IDENTIFICATION</scope>
</reference>
<feature type="compositionally biased region" description="Low complexity" evidence="2">
    <location>
        <begin position="17"/>
        <end position="36"/>
    </location>
</feature>
<dbReference type="PANTHER" id="PTHR12155">
    <property type="entry name" value="SCHLAFEN"/>
    <property type="match status" value="1"/>
</dbReference>
<keyword evidence="5" id="KW-1185">Reference proteome</keyword>
<dbReference type="InterPro" id="IPR029684">
    <property type="entry name" value="Schlafen"/>
</dbReference>
<feature type="domain" description="Schlafen AlbA-2" evidence="3">
    <location>
        <begin position="247"/>
        <end position="384"/>
    </location>
</feature>
<dbReference type="Proteomes" id="UP000594262">
    <property type="component" value="Unplaced"/>
</dbReference>
<dbReference type="OrthoDB" id="5966064at2759"/>
<dbReference type="RefSeq" id="XP_066923079.1">
    <property type="nucleotide sequence ID" value="XM_067066978.1"/>
</dbReference>
<feature type="compositionally biased region" description="Basic residues" evidence="2">
    <location>
        <begin position="1"/>
        <end position="13"/>
    </location>
</feature>
<evidence type="ECO:0000313" key="5">
    <source>
        <dbReference type="Proteomes" id="UP000594262"/>
    </source>
</evidence>
<sequence length="504" mass="58452">MDWVQVHKKRKKSETKSSPNNSSFFTTSSSSSSSSSTRKAMVTPKVSRSLILISSTSNLFDQQTAQHDHIKCRPDGVHHEKEIEQSYQYHTPHTSINPQVNQQIFIGNLKHDMEDITLVRKLQQLFKDSVDLEIPEFRFTIFQRDSKKHPRKYGYLNLATLRDEEKAYKLDGLTNLDFVIEGLALNVNKRLSTRNRVTKWNKLTFNGRRRLVNRSRSDTDVQADDKSNLKAQSSKRELMYGQNLPSEDRVTEYKKGGGNYLRCTLIQHVRKYVCAFLNSEGGRLMIGVDDTCKVFGVSCTRKQEDLARCQIDNTIKQFQPHVAPHMYMVEFIPVRLVPHDNVEFDCIDPLLKVLKISVVRQNMMAATLYVNDKENIFLRRDGSVEGPLKIPQIIEWCRTQFSQNNIPHNDQDTPALLSHSNSVNFEKILDQLSKRQNEVLAQMEESFHSASMELQEKIKLLQVVINTKENQVTQITQNLFDALKRLEQERKRQKHRTDYMCTIC</sequence>